<keyword evidence="4" id="KW-1185">Reference proteome</keyword>
<dbReference type="InterPro" id="IPR001322">
    <property type="entry name" value="Lamin_tail_dom"/>
</dbReference>
<dbReference type="AlphaFoldDB" id="A0A1M5MYS5"/>
<dbReference type="RefSeq" id="WP_073416094.1">
    <property type="nucleotide sequence ID" value="NZ_FQWC01000004.1"/>
</dbReference>
<dbReference type="PROSITE" id="PS51841">
    <property type="entry name" value="LTD"/>
    <property type="match status" value="1"/>
</dbReference>
<evidence type="ECO:0000313" key="4">
    <source>
        <dbReference type="Proteomes" id="UP000184071"/>
    </source>
</evidence>
<dbReference type="NCBIfam" id="TIGR04183">
    <property type="entry name" value="Por_Secre_tail"/>
    <property type="match status" value="1"/>
</dbReference>
<accession>A0A1M5MYS5</accession>
<feature type="domain" description="LTD" evidence="2">
    <location>
        <begin position="444"/>
        <end position="567"/>
    </location>
</feature>
<evidence type="ECO:0000313" key="3">
    <source>
        <dbReference type="EMBL" id="SHG82355.1"/>
    </source>
</evidence>
<sequence>MIKHYFSKPYAKTFIVLIFFFSIHIKAQTFTDSNLPIVVINTDIDPNTNQPIEIPDDPKVLATMKIIKRPDGSRNYLTDINTAAYLNYNGRIGIELRGSTSQSLPKKPYGLTTLKANNTSNNNVSLLGMPIENDWILNSLAFDPSCIRDYLSYNLSRQIGDYASRTVYCEVVVNNEYKGLYILQEKIKSNVNRVNVIKMADTDNTLPNMSGGYITKADKTTGGDPVAWTMPSYIGSVDFIHELPKPENVTVQQNDYIKGQFQNLAATSNAHNTDLATGYPSVIDVPSFIDYMLLAELASNVDSYQFSTYFHKDKEGKLRAGPIWDFNLAYGNDLFMWGYDRSKYDVWQFSNGDNEGAKFWQDLYNDATYKCYFSKRWNELTQPGQPLNYNSLNQFIDETITYISEAKVRENQKWGTIPNDALEISNLKSFLSNRISWMTGQLGSFSSCSNVEIPSLVITKINYNPGVSASFPTSNDLEFIQIKNTGTTTVNLTGVYLRELGLSYQFPANSTLAANQEIYITSNKTTFESKYGITAFGQFSRNLSNTSQKIVLADGFGNTIDSVEYSNISPWPNADGNGSYLQLSSTDLDNALASSWTAVSDGNLSLAENPELKTAVLYPNPVNNSLTIQAEKPILNYKVYDVLGRLLYESKQDSNTIKTDWSLYPKGVYFISISNENGSSTKKIIKQ</sequence>
<dbReference type="InterPro" id="IPR014867">
    <property type="entry name" value="Spore_coat_CotH_CotH2/3/7"/>
</dbReference>
<proteinExistence type="predicted"/>
<keyword evidence="1" id="KW-0732">Signal</keyword>
<dbReference type="Gene3D" id="2.60.40.1260">
    <property type="entry name" value="Lamin Tail domain"/>
    <property type="match status" value="1"/>
</dbReference>
<protein>
    <submittedName>
        <fullName evidence="3">Por secretion system C-terminal sorting domain-containing protein</fullName>
    </submittedName>
</protein>
<dbReference type="InterPro" id="IPR026444">
    <property type="entry name" value="Secre_tail"/>
</dbReference>
<dbReference type="EMBL" id="FQWC01000004">
    <property type="protein sequence ID" value="SHG82355.1"/>
    <property type="molecule type" value="Genomic_DNA"/>
</dbReference>
<dbReference type="Proteomes" id="UP000184071">
    <property type="component" value="Unassembled WGS sequence"/>
</dbReference>
<gene>
    <name evidence="3" type="ORF">SAMN05443663_10438</name>
</gene>
<dbReference type="Pfam" id="PF18962">
    <property type="entry name" value="Por_Secre_tail"/>
    <property type="match status" value="1"/>
</dbReference>
<evidence type="ECO:0000256" key="1">
    <source>
        <dbReference type="ARBA" id="ARBA00022729"/>
    </source>
</evidence>
<dbReference type="OrthoDB" id="9803752at2"/>
<organism evidence="3 4">
    <name type="scientific">Flavobacterium defluvii</name>
    <dbReference type="NCBI Taxonomy" id="370979"/>
    <lineage>
        <taxon>Bacteria</taxon>
        <taxon>Pseudomonadati</taxon>
        <taxon>Bacteroidota</taxon>
        <taxon>Flavobacteriia</taxon>
        <taxon>Flavobacteriales</taxon>
        <taxon>Flavobacteriaceae</taxon>
        <taxon>Flavobacterium</taxon>
    </lineage>
</organism>
<name>A0A1M5MYS5_9FLAO</name>
<reference evidence="4" key="1">
    <citation type="submission" date="2016-11" db="EMBL/GenBank/DDBJ databases">
        <authorList>
            <person name="Varghese N."/>
            <person name="Submissions S."/>
        </authorList>
    </citation>
    <scope>NUCLEOTIDE SEQUENCE [LARGE SCALE GENOMIC DNA]</scope>
    <source>
        <strain evidence="4">DSM 17963</strain>
    </source>
</reference>
<dbReference type="STRING" id="370979.SAMN05443663_10438"/>
<dbReference type="Pfam" id="PF00932">
    <property type="entry name" value="LTD"/>
    <property type="match status" value="1"/>
</dbReference>
<dbReference type="SUPFAM" id="SSF74853">
    <property type="entry name" value="Lamin A/C globular tail domain"/>
    <property type="match status" value="1"/>
</dbReference>
<dbReference type="InterPro" id="IPR036415">
    <property type="entry name" value="Lamin_tail_dom_sf"/>
</dbReference>
<evidence type="ECO:0000259" key="2">
    <source>
        <dbReference type="PROSITE" id="PS51841"/>
    </source>
</evidence>
<dbReference type="Pfam" id="PF08757">
    <property type="entry name" value="CotH"/>
    <property type="match status" value="1"/>
</dbReference>